<dbReference type="RefSeq" id="WP_090482091.1">
    <property type="nucleotide sequence ID" value="NZ_FOWZ01000004.1"/>
</dbReference>
<keyword evidence="3" id="KW-0378">Hydrolase</keyword>
<dbReference type="CDD" id="cd03134">
    <property type="entry name" value="GATase1_PfpI_like"/>
    <property type="match status" value="1"/>
</dbReference>
<dbReference type="Gene3D" id="3.40.50.880">
    <property type="match status" value="1"/>
</dbReference>
<evidence type="ECO:0000313" key="3">
    <source>
        <dbReference type="EMBL" id="SFP33538.1"/>
    </source>
</evidence>
<proteinExistence type="inferred from homology"/>
<dbReference type="STRING" id="604088.SAMN04488060_2433"/>
<evidence type="ECO:0000313" key="4">
    <source>
        <dbReference type="Proteomes" id="UP000199331"/>
    </source>
</evidence>
<sequence length="185" mass="20231">MTKRIMILATNGFEQSELMKPKANLEDAGFETTVVSLEKGEIKGWDQKDWGDSVTVEKTVDEISDCSGYDALLLPGGQMNPDILRMNERAIAIVREFDMAGKPIAAICHAPWLLAEADLIKGKTVTAWPSIRTDLKNAGANVVDKEAVVDGNLITSRNPNDIPAFSKALIEMLGETVEKRELESA</sequence>
<gene>
    <name evidence="3" type="ORF">SAMN04488060_2433</name>
</gene>
<protein>
    <submittedName>
        <fullName evidence="3">Protease I</fullName>
    </submittedName>
</protein>
<dbReference type="SUPFAM" id="SSF52317">
    <property type="entry name" value="Class I glutamine amidotransferase-like"/>
    <property type="match status" value="1"/>
</dbReference>
<organism evidence="3 4">
    <name type="scientific">Qipengyuania nanhaisediminis</name>
    <dbReference type="NCBI Taxonomy" id="604088"/>
    <lineage>
        <taxon>Bacteria</taxon>
        <taxon>Pseudomonadati</taxon>
        <taxon>Pseudomonadota</taxon>
        <taxon>Alphaproteobacteria</taxon>
        <taxon>Sphingomonadales</taxon>
        <taxon>Erythrobacteraceae</taxon>
        <taxon>Qipengyuania</taxon>
    </lineage>
</organism>
<dbReference type="Proteomes" id="UP000199331">
    <property type="component" value="Unassembled WGS sequence"/>
</dbReference>
<keyword evidence="4" id="KW-1185">Reference proteome</keyword>
<dbReference type="PANTHER" id="PTHR42733">
    <property type="entry name" value="DJ-1 PROTEIN"/>
    <property type="match status" value="1"/>
</dbReference>
<dbReference type="InterPro" id="IPR002818">
    <property type="entry name" value="DJ-1/PfpI"/>
</dbReference>
<evidence type="ECO:0000256" key="1">
    <source>
        <dbReference type="ARBA" id="ARBA00008542"/>
    </source>
</evidence>
<name>A0A1I5PHE5_9SPHN</name>
<reference evidence="4" key="1">
    <citation type="submission" date="2016-10" db="EMBL/GenBank/DDBJ databases">
        <authorList>
            <person name="Varghese N."/>
            <person name="Submissions S."/>
        </authorList>
    </citation>
    <scope>NUCLEOTIDE SEQUENCE [LARGE SCALE GENOMIC DNA]</scope>
    <source>
        <strain evidence="4">CGMCC 1.7715</strain>
    </source>
</reference>
<dbReference type="GO" id="GO:0006508">
    <property type="term" value="P:proteolysis"/>
    <property type="evidence" value="ECO:0007669"/>
    <property type="project" value="UniProtKB-KW"/>
</dbReference>
<dbReference type="InterPro" id="IPR029062">
    <property type="entry name" value="Class_I_gatase-like"/>
</dbReference>
<dbReference type="OrthoDB" id="9792284at2"/>
<dbReference type="GO" id="GO:0008233">
    <property type="term" value="F:peptidase activity"/>
    <property type="evidence" value="ECO:0007669"/>
    <property type="project" value="UniProtKB-KW"/>
</dbReference>
<evidence type="ECO:0000259" key="2">
    <source>
        <dbReference type="Pfam" id="PF01965"/>
    </source>
</evidence>
<keyword evidence="3" id="KW-0645">Protease</keyword>
<comment type="similarity">
    <text evidence="1">Belongs to the peptidase C56 family.</text>
</comment>
<dbReference type="EMBL" id="FOWZ01000004">
    <property type="protein sequence ID" value="SFP33538.1"/>
    <property type="molecule type" value="Genomic_DNA"/>
</dbReference>
<dbReference type="InterPro" id="IPR006286">
    <property type="entry name" value="C56_PfpI-like"/>
</dbReference>
<dbReference type="PROSITE" id="PS51276">
    <property type="entry name" value="PEPTIDASE_C56_PFPI"/>
    <property type="match status" value="1"/>
</dbReference>
<dbReference type="AlphaFoldDB" id="A0A1I5PHE5"/>
<dbReference type="Pfam" id="PF01965">
    <property type="entry name" value="DJ-1_PfpI"/>
    <property type="match status" value="1"/>
</dbReference>
<dbReference type="PANTHER" id="PTHR42733:SF12">
    <property type="entry name" value="PROTEINASE"/>
    <property type="match status" value="1"/>
</dbReference>
<dbReference type="NCBIfam" id="TIGR01382">
    <property type="entry name" value="PfpI"/>
    <property type="match status" value="1"/>
</dbReference>
<accession>A0A1I5PHE5</accession>
<feature type="domain" description="DJ-1/PfpI" evidence="2">
    <location>
        <begin position="3"/>
        <end position="171"/>
    </location>
</feature>